<dbReference type="PANTHER" id="PTHR15020:SF50">
    <property type="entry name" value="UPF0659 PROTEIN YMR090W"/>
    <property type="match status" value="1"/>
</dbReference>
<feature type="domain" description="NAD(P)-binding" evidence="1">
    <location>
        <begin position="7"/>
        <end position="190"/>
    </location>
</feature>
<dbReference type="Proteomes" id="UP000183090">
    <property type="component" value="Unassembled WGS sequence"/>
</dbReference>
<dbReference type="InterPro" id="IPR016040">
    <property type="entry name" value="NAD(P)-bd_dom"/>
</dbReference>
<proteinExistence type="predicted"/>
<reference evidence="4" key="2">
    <citation type="submission" date="2015-04" db="EMBL/GenBank/DDBJ databases">
        <title>Complete genome sequence of Salinicoccus halodurans strain H3B36, isolated from the Qaidam basin of China.</title>
        <authorList>
            <person name="Ma Y."/>
            <person name="Jiang K."/>
            <person name="Xue Y."/>
        </authorList>
    </citation>
    <scope>NUCLEOTIDE SEQUENCE [LARGE SCALE GENOMIC DNA]</scope>
    <source>
        <strain evidence="4">H3B36</strain>
    </source>
</reference>
<sequence>MKVGIIGANGNIGLRLGKILSSRGVDTLGFVRKEEQAEKLKSIGVNPKTADIIETSTEDYTTLLEGTDVLVFTAGAGGAGVETTRKIDGEGVSKMIEAAEDAGVKRFILVSAFPDAWRDKNMPESFEFYMKMKRQADVALVKSKLDWTILRPGTLTDEGGSGKVTIGPAVEYGDVSRDNVAAVIAELVETEETSHSILELTDGDTPVKEAVESQKRPHK</sequence>
<dbReference type="SUPFAM" id="SSF51735">
    <property type="entry name" value="NAD(P)-binding Rossmann-fold domains"/>
    <property type="match status" value="1"/>
</dbReference>
<dbReference type="EMBL" id="CP011366">
    <property type="protein sequence ID" value="AKG74666.1"/>
    <property type="molecule type" value="Genomic_DNA"/>
</dbReference>
<gene>
    <name evidence="2" type="ORF">AAT16_10965</name>
    <name evidence="3" type="ORF">SAMN05216235_2258</name>
</gene>
<name>A0A0F7HMD1_9STAP</name>
<dbReference type="Proteomes" id="UP000034029">
    <property type="component" value="Chromosome"/>
</dbReference>
<dbReference type="RefSeq" id="WP_046790845.1">
    <property type="nucleotide sequence ID" value="NZ_CP011366.1"/>
</dbReference>
<evidence type="ECO:0000259" key="1">
    <source>
        <dbReference type="Pfam" id="PF13460"/>
    </source>
</evidence>
<reference evidence="3 5" key="3">
    <citation type="submission" date="2016-10" db="EMBL/GenBank/DDBJ databases">
        <authorList>
            <person name="Varghese N."/>
            <person name="Submissions S."/>
        </authorList>
    </citation>
    <scope>NUCLEOTIDE SEQUENCE [LARGE SCALE GENOMIC DNA]</scope>
    <source>
        <strain evidence="3 5">CGMCC 1.6501</strain>
    </source>
</reference>
<dbReference type="PANTHER" id="PTHR15020">
    <property type="entry name" value="FLAVIN REDUCTASE-RELATED"/>
    <property type="match status" value="1"/>
</dbReference>
<dbReference type="Gene3D" id="3.40.50.720">
    <property type="entry name" value="NAD(P)-binding Rossmann-like Domain"/>
    <property type="match status" value="1"/>
</dbReference>
<keyword evidence="4" id="KW-1185">Reference proteome</keyword>
<evidence type="ECO:0000313" key="5">
    <source>
        <dbReference type="Proteomes" id="UP000183090"/>
    </source>
</evidence>
<evidence type="ECO:0000313" key="2">
    <source>
        <dbReference type="EMBL" id="AKG74666.1"/>
    </source>
</evidence>
<evidence type="ECO:0000313" key="4">
    <source>
        <dbReference type="Proteomes" id="UP000034029"/>
    </source>
</evidence>
<dbReference type="KEGG" id="shv:AAT16_10965"/>
<dbReference type="Pfam" id="PF13460">
    <property type="entry name" value="NAD_binding_10"/>
    <property type="match status" value="1"/>
</dbReference>
<evidence type="ECO:0000313" key="3">
    <source>
        <dbReference type="EMBL" id="SFK88691.1"/>
    </source>
</evidence>
<reference evidence="2 4" key="1">
    <citation type="journal article" date="2015" name="Int. J. Syst. Evol. Microbiol.">
        <title>Complete genome sequence of Salinicoccus halodurans H3B36, isolated from the Qaidam Basin in China.</title>
        <authorList>
            <person name="Jiang K."/>
            <person name="Xue Y."/>
            <person name="Ma Y."/>
        </authorList>
    </citation>
    <scope>NUCLEOTIDE SEQUENCE [LARGE SCALE GENOMIC DNA]</scope>
    <source>
        <strain evidence="2 4">H3B36</strain>
    </source>
</reference>
<dbReference type="CDD" id="cd05243">
    <property type="entry name" value="SDR_a5"/>
    <property type="match status" value="1"/>
</dbReference>
<protein>
    <submittedName>
        <fullName evidence="3">NADH-flavin reductase</fullName>
    </submittedName>
</protein>
<dbReference type="AlphaFoldDB" id="A0A0F7HMD1"/>
<organism evidence="3 5">
    <name type="scientific">Salinicoccus halodurans</name>
    <dbReference type="NCBI Taxonomy" id="407035"/>
    <lineage>
        <taxon>Bacteria</taxon>
        <taxon>Bacillati</taxon>
        <taxon>Bacillota</taxon>
        <taxon>Bacilli</taxon>
        <taxon>Bacillales</taxon>
        <taxon>Staphylococcaceae</taxon>
        <taxon>Salinicoccus</taxon>
    </lineage>
</organism>
<dbReference type="InterPro" id="IPR036291">
    <property type="entry name" value="NAD(P)-bd_dom_sf"/>
</dbReference>
<accession>A0A0F7HMD1</accession>
<dbReference type="OrthoDB" id="9803892at2"/>
<dbReference type="EMBL" id="FOTB01000005">
    <property type="protein sequence ID" value="SFK88691.1"/>
    <property type="molecule type" value="Genomic_DNA"/>
</dbReference>